<keyword evidence="1" id="KW-0813">Transport</keyword>
<organism evidence="5 6">
    <name type="scientific">Sporichthya brevicatena</name>
    <dbReference type="NCBI Taxonomy" id="171442"/>
    <lineage>
        <taxon>Bacteria</taxon>
        <taxon>Bacillati</taxon>
        <taxon>Actinomycetota</taxon>
        <taxon>Actinomycetes</taxon>
        <taxon>Sporichthyales</taxon>
        <taxon>Sporichthyaceae</taxon>
        <taxon>Sporichthya</taxon>
    </lineage>
</organism>
<dbReference type="InterPro" id="IPR032823">
    <property type="entry name" value="BCA_ABC_TP_C"/>
</dbReference>
<evidence type="ECO:0000256" key="1">
    <source>
        <dbReference type="ARBA" id="ARBA00022448"/>
    </source>
</evidence>
<accession>A0ABP3RBN7</accession>
<dbReference type="SMART" id="SM00382">
    <property type="entry name" value="AAA"/>
    <property type="match status" value="1"/>
</dbReference>
<dbReference type="Proteomes" id="UP001500957">
    <property type="component" value="Unassembled WGS sequence"/>
</dbReference>
<dbReference type="GO" id="GO:0005524">
    <property type="term" value="F:ATP binding"/>
    <property type="evidence" value="ECO:0007669"/>
    <property type="project" value="UniProtKB-KW"/>
</dbReference>
<dbReference type="SUPFAM" id="SSF52540">
    <property type="entry name" value="P-loop containing nucleoside triphosphate hydrolases"/>
    <property type="match status" value="1"/>
</dbReference>
<dbReference type="Pfam" id="PF00005">
    <property type="entry name" value="ABC_tran"/>
    <property type="match status" value="1"/>
</dbReference>
<keyword evidence="2" id="KW-0547">Nucleotide-binding</keyword>
<keyword evidence="6" id="KW-1185">Reference proteome</keyword>
<evidence type="ECO:0000313" key="6">
    <source>
        <dbReference type="Proteomes" id="UP001500957"/>
    </source>
</evidence>
<dbReference type="InterPro" id="IPR003439">
    <property type="entry name" value="ABC_transporter-like_ATP-bd"/>
</dbReference>
<gene>
    <name evidence="5" type="ORF">GCM10009547_06630</name>
</gene>
<comment type="caution">
    <text evidence="5">The sequence shown here is derived from an EMBL/GenBank/DDBJ whole genome shotgun (WGS) entry which is preliminary data.</text>
</comment>
<evidence type="ECO:0000256" key="2">
    <source>
        <dbReference type="ARBA" id="ARBA00022741"/>
    </source>
</evidence>
<name>A0ABP3RBN7_9ACTN</name>
<reference evidence="6" key="1">
    <citation type="journal article" date="2019" name="Int. J. Syst. Evol. Microbiol.">
        <title>The Global Catalogue of Microorganisms (GCM) 10K type strain sequencing project: providing services to taxonomists for standard genome sequencing and annotation.</title>
        <authorList>
            <consortium name="The Broad Institute Genomics Platform"/>
            <consortium name="The Broad Institute Genome Sequencing Center for Infectious Disease"/>
            <person name="Wu L."/>
            <person name="Ma J."/>
        </authorList>
    </citation>
    <scope>NUCLEOTIDE SEQUENCE [LARGE SCALE GENOMIC DNA]</scope>
    <source>
        <strain evidence="6">JCM 10671</strain>
    </source>
</reference>
<sequence length="266" mass="27395">MTDSTPAATPESVLTLRELAVSFGGNHVLRSVDLEVPTGFTGLVGPNGAGKTTVFNVVSGYVRAAGGDVRLGGETLIGVAPDAIARRGVGRTFQTPKLVAGISVVENVMLGLDGRAGPLAHLRAIAGSRRDSRPARERSLDLLERFGIVEYANEEASALPLATQKIVEVARALIASPRLVLLDEPAAGLGAEDVEAMVAPLVELAADNDLAVVIIEHDLALVSRLCPRLAVLHQGGVIALGTPAEVLAQPEVVDAYLGAGFAAVGP</sequence>
<evidence type="ECO:0000259" key="4">
    <source>
        <dbReference type="PROSITE" id="PS50893"/>
    </source>
</evidence>
<dbReference type="PANTHER" id="PTHR45772">
    <property type="entry name" value="CONSERVED COMPONENT OF ABC TRANSPORTER FOR NATURAL AMINO ACIDS-RELATED"/>
    <property type="match status" value="1"/>
</dbReference>
<dbReference type="PROSITE" id="PS50893">
    <property type="entry name" value="ABC_TRANSPORTER_2"/>
    <property type="match status" value="1"/>
</dbReference>
<dbReference type="InterPro" id="IPR027417">
    <property type="entry name" value="P-loop_NTPase"/>
</dbReference>
<dbReference type="RefSeq" id="WP_344601573.1">
    <property type="nucleotide sequence ID" value="NZ_BAAAHE010000007.1"/>
</dbReference>
<protein>
    <submittedName>
        <fullName evidence="5">ABC transporter ATP-binding protein</fullName>
    </submittedName>
</protein>
<dbReference type="InterPro" id="IPR003593">
    <property type="entry name" value="AAA+_ATPase"/>
</dbReference>
<proteinExistence type="predicted"/>
<dbReference type="EMBL" id="BAAAHE010000007">
    <property type="protein sequence ID" value="GAA0607378.1"/>
    <property type="molecule type" value="Genomic_DNA"/>
</dbReference>
<evidence type="ECO:0000313" key="5">
    <source>
        <dbReference type="EMBL" id="GAA0607378.1"/>
    </source>
</evidence>
<evidence type="ECO:0000256" key="3">
    <source>
        <dbReference type="ARBA" id="ARBA00022840"/>
    </source>
</evidence>
<dbReference type="InterPro" id="IPR051120">
    <property type="entry name" value="ABC_AA/LPS_Transport"/>
</dbReference>
<dbReference type="Gene3D" id="3.40.50.300">
    <property type="entry name" value="P-loop containing nucleotide triphosphate hydrolases"/>
    <property type="match status" value="1"/>
</dbReference>
<keyword evidence="3 5" id="KW-0067">ATP-binding</keyword>
<feature type="domain" description="ABC transporter" evidence="4">
    <location>
        <begin position="14"/>
        <end position="259"/>
    </location>
</feature>
<dbReference type="PANTHER" id="PTHR45772:SF9">
    <property type="entry name" value="CONSERVED COMPONENT OF ABC TRANSPORTER FOR NATURAL AMINO ACIDS"/>
    <property type="match status" value="1"/>
</dbReference>
<dbReference type="Pfam" id="PF12399">
    <property type="entry name" value="BCA_ABC_TP_C"/>
    <property type="match status" value="1"/>
</dbReference>